<dbReference type="InterPro" id="IPR038891">
    <property type="entry name" value="FSIP2"/>
</dbReference>
<dbReference type="AlphaFoldDB" id="A0A9C6WW09"/>
<feature type="compositionally biased region" description="Basic residues" evidence="1">
    <location>
        <begin position="353"/>
        <end position="370"/>
    </location>
</feature>
<dbReference type="RefSeq" id="XP_052120245.1">
    <property type="nucleotide sequence ID" value="XM_052264285.1"/>
</dbReference>
<feature type="region of interest" description="Disordered" evidence="1">
    <location>
        <begin position="175"/>
        <end position="199"/>
    </location>
</feature>
<feature type="compositionally biased region" description="Basic and acidic residues" evidence="1">
    <location>
        <begin position="375"/>
        <end position="385"/>
    </location>
</feature>
<dbReference type="KEGG" id="foc:113209859"/>
<accession>A0A9C6WW09</accession>
<sequence length="700" mass="82001">MTAQQVRDATLMLRRPTVVDALQSAVPVPEGAVPRNGLPYWRRVPLGSRLPIIDHPKDAFVFYRDKLSQGLWQSTPVGDFRLDDPYMHEVDYTYEPVHDPALRRMFQAEEHRRILLERGFILPTGEAVCSLRQFNTYRRHLQTVYRELIRDEYRRRAVNLSDEQTIRRARQCEERQLEQDEKRMAREEKQGEQRANLEEIRRQKNQQLMARQMRYMELLERVEAKKEEQRQLAVERAREMDEKVKHRQAVAQEIQRAKVLATIQAWNREEKERKERLEKQQLQLQEYKEKEVARQWQTKVQVQTEREEREARLLARQEEALKLSVELRNKKVEREDLRMQALLKKIKADREKQRAKHFRFRPAKRKRPGRPSKSSARDGEGGDNPKRRRRIASTGFIADDENMTPLDRMFNMSLRMVKEGREHGQSCMTGDDLWREFRSTGFDPDEQRDGIPEAVATALDGLLDSVMEGIVHRMVMQTLKCVYHKALERCFSLLEDLPAREMARRGWVCQHGMMKHSELRERARAREERECRSGAEEAVVEESAPGSDPSPSPRAPRSPRKQRSRRSPERRSSEEERQRILRQIEAMERKNQQLKKELEQAVSSTMTVGSVDEEREAALDLDANFEVMAKNLQKKMVAIAAQSVSEETKLTTQHRWKIMKGKRATSGGAERALAHGGRLLSASCSVQRWSCSSWWTASAP</sequence>
<protein>
    <submittedName>
        <fullName evidence="3">Trichohyalin-like</fullName>
    </submittedName>
</protein>
<feature type="compositionally biased region" description="Basic and acidic residues" evidence="1">
    <location>
        <begin position="566"/>
        <end position="577"/>
    </location>
</feature>
<evidence type="ECO:0000313" key="3">
    <source>
        <dbReference type="RefSeq" id="XP_052120245.1"/>
    </source>
</evidence>
<dbReference type="Proteomes" id="UP000504606">
    <property type="component" value="Unplaced"/>
</dbReference>
<dbReference type="PANTHER" id="PTHR47315:SF3">
    <property type="entry name" value="FIBROUS SHEATH-INTERACTING PROTEIN 2-LIKE"/>
    <property type="match status" value="1"/>
</dbReference>
<dbReference type="GeneID" id="113209859"/>
<reference evidence="3" key="1">
    <citation type="submission" date="2025-08" db="UniProtKB">
        <authorList>
            <consortium name="RefSeq"/>
        </authorList>
    </citation>
    <scope>IDENTIFICATION</scope>
    <source>
        <tissue evidence="3">Whole organism</tissue>
    </source>
</reference>
<organism evidence="2 3">
    <name type="scientific">Frankliniella occidentalis</name>
    <name type="common">Western flower thrips</name>
    <name type="synonym">Euthrips occidentalis</name>
    <dbReference type="NCBI Taxonomy" id="133901"/>
    <lineage>
        <taxon>Eukaryota</taxon>
        <taxon>Metazoa</taxon>
        <taxon>Ecdysozoa</taxon>
        <taxon>Arthropoda</taxon>
        <taxon>Hexapoda</taxon>
        <taxon>Insecta</taxon>
        <taxon>Pterygota</taxon>
        <taxon>Neoptera</taxon>
        <taxon>Paraneoptera</taxon>
        <taxon>Thysanoptera</taxon>
        <taxon>Terebrantia</taxon>
        <taxon>Thripoidea</taxon>
        <taxon>Thripidae</taxon>
        <taxon>Frankliniella</taxon>
    </lineage>
</organism>
<proteinExistence type="predicted"/>
<gene>
    <name evidence="3" type="primary">LOC113209859</name>
</gene>
<dbReference type="OrthoDB" id="8197715at2759"/>
<evidence type="ECO:0000313" key="2">
    <source>
        <dbReference type="Proteomes" id="UP000504606"/>
    </source>
</evidence>
<feature type="compositionally biased region" description="Basic and acidic residues" evidence="1">
    <location>
        <begin position="517"/>
        <end position="535"/>
    </location>
</feature>
<feature type="region of interest" description="Disordered" evidence="1">
    <location>
        <begin position="517"/>
        <end position="577"/>
    </location>
</feature>
<dbReference type="PANTHER" id="PTHR47315">
    <property type="entry name" value="FIBROUS SHEATH INTERACTING PROTEIN 2"/>
    <property type="match status" value="1"/>
</dbReference>
<keyword evidence="2" id="KW-1185">Reference proteome</keyword>
<name>A0A9C6WW09_FRAOC</name>
<evidence type="ECO:0000256" key="1">
    <source>
        <dbReference type="SAM" id="MobiDB-lite"/>
    </source>
</evidence>
<feature type="region of interest" description="Disordered" evidence="1">
    <location>
        <begin position="348"/>
        <end position="398"/>
    </location>
</feature>